<comment type="subcellular location">
    <subcellularLocation>
        <location evidence="1">Cell membrane</location>
        <topology evidence="1">Single-pass membrane protein</topology>
    </subcellularLocation>
</comment>
<keyword evidence="3" id="KW-1003">Cell membrane</keyword>
<dbReference type="InterPro" id="IPR003849">
    <property type="entry name" value="Preprotein_translocase_YajC"/>
</dbReference>
<organism evidence="10">
    <name type="scientific">marine sediment metagenome</name>
    <dbReference type="NCBI Taxonomy" id="412755"/>
    <lineage>
        <taxon>unclassified sequences</taxon>
        <taxon>metagenomes</taxon>
        <taxon>ecological metagenomes</taxon>
    </lineage>
</organism>
<dbReference type="SMART" id="SM01323">
    <property type="entry name" value="YajC"/>
    <property type="match status" value="1"/>
</dbReference>
<dbReference type="NCBIfam" id="TIGR00739">
    <property type="entry name" value="yajC"/>
    <property type="match status" value="1"/>
</dbReference>
<dbReference type="GO" id="GO:0005886">
    <property type="term" value="C:plasma membrane"/>
    <property type="evidence" value="ECO:0007669"/>
    <property type="project" value="UniProtKB-SubCell"/>
</dbReference>
<dbReference type="AlphaFoldDB" id="X0YEQ8"/>
<evidence type="ECO:0000256" key="9">
    <source>
        <dbReference type="SAM" id="Phobius"/>
    </source>
</evidence>
<keyword evidence="2" id="KW-0813">Transport</keyword>
<evidence type="ECO:0000256" key="7">
    <source>
        <dbReference type="ARBA" id="ARBA00023010"/>
    </source>
</evidence>
<dbReference type="GO" id="GO:0015031">
    <property type="term" value="P:protein transport"/>
    <property type="evidence" value="ECO:0007669"/>
    <property type="project" value="UniProtKB-KW"/>
</dbReference>
<proteinExistence type="predicted"/>
<dbReference type="PANTHER" id="PTHR33909:SF1">
    <property type="entry name" value="SEC TRANSLOCON ACCESSORY COMPLEX SUBUNIT YAJC"/>
    <property type="match status" value="1"/>
</dbReference>
<evidence type="ECO:0000256" key="1">
    <source>
        <dbReference type="ARBA" id="ARBA00004162"/>
    </source>
</evidence>
<dbReference type="PANTHER" id="PTHR33909">
    <property type="entry name" value="SEC TRANSLOCON ACCESSORY COMPLEX SUBUNIT YAJC"/>
    <property type="match status" value="1"/>
</dbReference>
<reference evidence="10" key="1">
    <citation type="journal article" date="2014" name="Front. Microbiol.">
        <title>High frequency of phylogenetically diverse reductive dehalogenase-homologous genes in deep subseafloor sedimentary metagenomes.</title>
        <authorList>
            <person name="Kawai M."/>
            <person name="Futagami T."/>
            <person name="Toyoda A."/>
            <person name="Takaki Y."/>
            <person name="Nishi S."/>
            <person name="Hori S."/>
            <person name="Arai W."/>
            <person name="Tsubouchi T."/>
            <person name="Morono Y."/>
            <person name="Uchiyama I."/>
            <person name="Ito T."/>
            <person name="Fujiyama A."/>
            <person name="Inagaki F."/>
            <person name="Takami H."/>
        </authorList>
    </citation>
    <scope>NUCLEOTIDE SEQUENCE</scope>
    <source>
        <strain evidence="10">Expedition CK06-06</strain>
    </source>
</reference>
<evidence type="ECO:0000256" key="8">
    <source>
        <dbReference type="ARBA" id="ARBA00023136"/>
    </source>
</evidence>
<keyword evidence="4 9" id="KW-0812">Transmembrane</keyword>
<comment type="caution">
    <text evidence="10">The sequence shown here is derived from an EMBL/GenBank/DDBJ whole genome shotgun (WGS) entry which is preliminary data.</text>
</comment>
<dbReference type="PRINTS" id="PR01853">
    <property type="entry name" value="YAJCTRNLCASE"/>
</dbReference>
<accession>X0YEQ8</accession>
<evidence type="ECO:0000256" key="4">
    <source>
        <dbReference type="ARBA" id="ARBA00022692"/>
    </source>
</evidence>
<dbReference type="EMBL" id="BARS01049652">
    <property type="protein sequence ID" value="GAG35306.1"/>
    <property type="molecule type" value="Genomic_DNA"/>
</dbReference>
<evidence type="ECO:0000256" key="3">
    <source>
        <dbReference type="ARBA" id="ARBA00022475"/>
    </source>
</evidence>
<keyword evidence="7" id="KW-0811">Translocation</keyword>
<evidence type="ECO:0000313" key="10">
    <source>
        <dbReference type="EMBL" id="GAG35306.1"/>
    </source>
</evidence>
<protein>
    <recommendedName>
        <fullName evidence="11">Preprotein translocase subunit YajC</fullName>
    </recommendedName>
</protein>
<name>X0YEQ8_9ZZZZ</name>
<feature type="transmembrane region" description="Helical" evidence="9">
    <location>
        <begin position="20"/>
        <end position="39"/>
    </location>
</feature>
<evidence type="ECO:0008006" key="11">
    <source>
        <dbReference type="Google" id="ProtNLM"/>
    </source>
</evidence>
<evidence type="ECO:0000256" key="5">
    <source>
        <dbReference type="ARBA" id="ARBA00022927"/>
    </source>
</evidence>
<keyword evidence="8 9" id="KW-0472">Membrane</keyword>
<evidence type="ECO:0000256" key="6">
    <source>
        <dbReference type="ARBA" id="ARBA00022989"/>
    </source>
</evidence>
<dbReference type="Pfam" id="PF02699">
    <property type="entry name" value="YajC"/>
    <property type="match status" value="1"/>
</dbReference>
<keyword evidence="6 9" id="KW-1133">Transmembrane helix</keyword>
<evidence type="ECO:0000256" key="2">
    <source>
        <dbReference type="ARBA" id="ARBA00022448"/>
    </source>
</evidence>
<sequence length="113" mass="12278">MGDALGVIWLQAGEGNGGDPLSFLIPMGAIFLIFYFLLIRPQQKKQKDHENLLKAVGKGDRVVTSGGIHAVVVGVADDVLTLEIGNLKGERVKVKVDRGRIDRRIEKAKGEES</sequence>
<keyword evidence="5" id="KW-0653">Protein transport</keyword>
<gene>
    <name evidence="10" type="ORF">S01H1_74241</name>
</gene>